<keyword evidence="3" id="KW-1185">Reference proteome</keyword>
<evidence type="ECO:0000259" key="1">
    <source>
        <dbReference type="SMART" id="SM00881"/>
    </source>
</evidence>
<dbReference type="GO" id="GO:0005524">
    <property type="term" value="F:ATP binding"/>
    <property type="evidence" value="ECO:0007669"/>
    <property type="project" value="InterPro"/>
</dbReference>
<dbReference type="Gene3D" id="3.30.470.20">
    <property type="entry name" value="ATP-grasp fold, B domain"/>
    <property type="match status" value="1"/>
</dbReference>
<dbReference type="Pfam" id="PF13549">
    <property type="entry name" value="ATP-grasp_5"/>
    <property type="match status" value="1"/>
</dbReference>
<dbReference type="InterPro" id="IPR013815">
    <property type="entry name" value="ATP_grasp_subdomain_1"/>
</dbReference>
<accession>A0A1H2F9U2</accession>
<dbReference type="Gene3D" id="3.40.50.720">
    <property type="entry name" value="NAD(P)-binding Rossmann-like Domain"/>
    <property type="match status" value="1"/>
</dbReference>
<dbReference type="EMBL" id="FNLL01000004">
    <property type="protein sequence ID" value="SDU04082.1"/>
    <property type="molecule type" value="Genomic_DNA"/>
</dbReference>
<evidence type="ECO:0000313" key="3">
    <source>
        <dbReference type="Proteomes" id="UP000199608"/>
    </source>
</evidence>
<dbReference type="InterPro" id="IPR016102">
    <property type="entry name" value="Succinyl-CoA_synth-like"/>
</dbReference>
<gene>
    <name evidence="2" type="ORF">SAMN04487931_10438</name>
</gene>
<dbReference type="AlphaFoldDB" id="A0A1H2F9U2"/>
<dbReference type="InterPro" id="IPR003781">
    <property type="entry name" value="CoA-bd"/>
</dbReference>
<dbReference type="InterPro" id="IPR036291">
    <property type="entry name" value="NAD(P)-bd_dom_sf"/>
</dbReference>
<name>A0A1H2F9U2_9BACT</name>
<sequence>MNLPIDFSGITQMLTAAHEDSRNFLYEFEVYTLLSRSGAETPPLCNFIPRGSRPSDDALNAFPGEKTVLKIVSPFIIHKTEVGGVRIVKKEPHRIISAVRRMFYEVPENYATWIERNPESAPAPYKGLSGEPLIAAISRDIQGILQVQFMPPDSNAFGNELIVGLRHTREFGTIISAGLGGTDTELYAKRFRKGQAIVAASCAMNDGHTFFKIFKQTISYRKLTGLTRGQQRIVSDEQLIECFESFIRMGNHYSQANPDAPFVIKELEVNPFTFCDYLMVPLDGMCKFCKPKKIAAKRPVKKIDNLLHPKSIGIIGVSSTRKNFGRIILDNILAEGFSKENTIIFSQSAKQVDAVRCLPNLEALKQEKNKKLDLFIVAVGAARVPELVDDIIRLDAAETVMLIPGGMGETHDSKDRARDIIAKIDQAHATKEGGPVFLGANCMGVISKPGGYDTWFIPEQKLPKQRNCAFHRAALISQSGAFMLHRSHQYPHMSPAYMISMGNQTDLTLGDMIQYFMTSKSVDVIAVYAEGFNDLDGLEFCKAVRHAVLAGKEMIFYKAGRTPEGKAATSSHTASLAGDYMVCESCVRQAGAIVARTFSEFQELIVLAETMSKKIIKGNRLAAVSGAGFEAVGMADSIQSDDFHMELARFEESTLEKVADILKHKKLDAFVTLSNPLDINPAADDDTHAQITRILAEDKGVDAVVVSLDPMSPAMKTLDSPSIPYFDMNHENSIKNQIIDIANTCDTPVVTVVDGGRLYDPLREALIKNNIPVFTVCDKAIAALSLYVQGRLNAYAIRNSVGKQ</sequence>
<dbReference type="Proteomes" id="UP000199608">
    <property type="component" value="Unassembled WGS sequence"/>
</dbReference>
<reference evidence="3" key="1">
    <citation type="submission" date="2016-10" db="EMBL/GenBank/DDBJ databases">
        <authorList>
            <person name="Varghese N."/>
            <person name="Submissions S."/>
        </authorList>
    </citation>
    <scope>NUCLEOTIDE SEQUENCE [LARGE SCALE GENOMIC DNA]</scope>
    <source>
        <strain evidence="3">DSM 3384</strain>
    </source>
</reference>
<dbReference type="Gene3D" id="3.30.1490.20">
    <property type="entry name" value="ATP-grasp fold, A domain"/>
    <property type="match status" value="1"/>
</dbReference>
<dbReference type="SUPFAM" id="SSF51735">
    <property type="entry name" value="NAD(P)-binding Rossmann-fold domains"/>
    <property type="match status" value="1"/>
</dbReference>
<dbReference type="Pfam" id="PF13607">
    <property type="entry name" value="Succ_CoA_lig"/>
    <property type="match status" value="1"/>
</dbReference>
<dbReference type="SUPFAM" id="SSF52210">
    <property type="entry name" value="Succinyl-CoA synthetase domains"/>
    <property type="match status" value="2"/>
</dbReference>
<dbReference type="PANTHER" id="PTHR42793">
    <property type="entry name" value="COA BINDING DOMAIN CONTAINING PROTEIN"/>
    <property type="match status" value="1"/>
</dbReference>
<dbReference type="SMART" id="SM00881">
    <property type="entry name" value="CoA_binding"/>
    <property type="match status" value="1"/>
</dbReference>
<feature type="domain" description="CoA-binding" evidence="1">
    <location>
        <begin position="306"/>
        <end position="407"/>
    </location>
</feature>
<dbReference type="Pfam" id="PF13380">
    <property type="entry name" value="CoA_binding_2"/>
    <property type="match status" value="1"/>
</dbReference>
<evidence type="ECO:0000313" key="2">
    <source>
        <dbReference type="EMBL" id="SDU04082.1"/>
    </source>
</evidence>
<dbReference type="Gene3D" id="3.40.50.261">
    <property type="entry name" value="Succinyl-CoA synthetase domains"/>
    <property type="match status" value="2"/>
</dbReference>
<dbReference type="InterPro" id="IPR032875">
    <property type="entry name" value="Succ_CoA_lig_flav_dom"/>
</dbReference>
<dbReference type="PANTHER" id="PTHR42793:SF1">
    <property type="entry name" value="PEPTIDYL-LYSINE N-ACETYLTRANSFERASE PATZ"/>
    <property type="match status" value="1"/>
</dbReference>
<dbReference type="RefSeq" id="WP_092232266.1">
    <property type="nucleotide sequence ID" value="NZ_FNLL01000004.1"/>
</dbReference>
<proteinExistence type="predicted"/>
<organism evidence="2 3">
    <name type="scientific">Desulfobacula phenolica</name>
    <dbReference type="NCBI Taxonomy" id="90732"/>
    <lineage>
        <taxon>Bacteria</taxon>
        <taxon>Pseudomonadati</taxon>
        <taxon>Thermodesulfobacteriota</taxon>
        <taxon>Desulfobacteria</taxon>
        <taxon>Desulfobacterales</taxon>
        <taxon>Desulfobacteraceae</taxon>
        <taxon>Desulfobacula</taxon>
    </lineage>
</organism>
<protein>
    <submittedName>
        <fullName evidence="2">Acyl-CoA synthetase (NDP forming)</fullName>
    </submittedName>
</protein>